<feature type="compositionally biased region" description="Polar residues" evidence="1">
    <location>
        <begin position="68"/>
        <end position="78"/>
    </location>
</feature>
<name>A0A511K8E5_RHOTO</name>
<dbReference type="OrthoDB" id="2529817at2759"/>
<dbReference type="Proteomes" id="UP000321518">
    <property type="component" value="Unassembled WGS sequence"/>
</dbReference>
<sequence>MNSEPPIPIRPLCRTRRRSSSLSALSSPDLSSTATLQWTAHRSHSKTGGGKRLKRTKTCATRAGPSSPLKQASQSLSTWPDGPACPLAWTEPSPFAMPSQSSLFALPTRANGPIASSGTFTSSAIDFALPATAVTMMRSRNGSSDSGSTPDRLSFDDSSVSSTPTTDSPSTSPPNYSLASSSTSPQLPSSSLLFSSAAFRTRTASAPASTPMSLDHSTLIPPVPAVDPSTFDEAARLHHVAFEQLRSATREEEEGFVERMRRWEREREARRELFGDGDNILMESDDAARDSSDDEDDRETEDEEEDDLEVQLDFTPPRLGGGTQVHPPVSRCVLDDLARRLHAGACEIEDFALVRDVQAQTQAQAAAPSTAWA</sequence>
<accession>A0A511K8E5</accession>
<organism evidence="2 3">
    <name type="scientific">Rhodotorula toruloides</name>
    <name type="common">Yeast</name>
    <name type="synonym">Rhodosporidium toruloides</name>
    <dbReference type="NCBI Taxonomy" id="5286"/>
    <lineage>
        <taxon>Eukaryota</taxon>
        <taxon>Fungi</taxon>
        <taxon>Dikarya</taxon>
        <taxon>Basidiomycota</taxon>
        <taxon>Pucciniomycotina</taxon>
        <taxon>Microbotryomycetes</taxon>
        <taxon>Sporidiobolales</taxon>
        <taxon>Sporidiobolaceae</taxon>
        <taxon>Rhodotorula</taxon>
    </lineage>
</organism>
<comment type="caution">
    <text evidence="2">The sequence shown here is derived from an EMBL/GenBank/DDBJ whole genome shotgun (WGS) entry which is preliminary data.</text>
</comment>
<dbReference type="EMBL" id="BJWK01000001">
    <property type="protein sequence ID" value="GEM06246.1"/>
    <property type="molecule type" value="Genomic_DNA"/>
</dbReference>
<dbReference type="AlphaFoldDB" id="A0A511K8E5"/>
<feature type="compositionally biased region" description="Acidic residues" evidence="1">
    <location>
        <begin position="292"/>
        <end position="310"/>
    </location>
</feature>
<evidence type="ECO:0000256" key="1">
    <source>
        <dbReference type="SAM" id="MobiDB-lite"/>
    </source>
</evidence>
<evidence type="ECO:0000313" key="2">
    <source>
        <dbReference type="EMBL" id="GEM06246.1"/>
    </source>
</evidence>
<proteinExistence type="predicted"/>
<feature type="region of interest" description="Disordered" evidence="1">
    <location>
        <begin position="138"/>
        <end position="189"/>
    </location>
</feature>
<feature type="compositionally biased region" description="Low complexity" evidence="1">
    <location>
        <begin position="20"/>
        <end position="36"/>
    </location>
</feature>
<feature type="compositionally biased region" description="Low complexity" evidence="1">
    <location>
        <begin position="156"/>
        <end position="189"/>
    </location>
</feature>
<gene>
    <name evidence="2" type="ORF">Rt10032_c01g0263</name>
</gene>
<feature type="compositionally biased region" description="Polar residues" evidence="1">
    <location>
        <begin position="138"/>
        <end position="151"/>
    </location>
</feature>
<reference evidence="2 3" key="1">
    <citation type="submission" date="2019-07" db="EMBL/GenBank/DDBJ databases">
        <title>Rhodotorula toruloides NBRC10032 genome sequencing.</title>
        <authorList>
            <person name="Shida Y."/>
            <person name="Takaku H."/>
            <person name="Ogasawara W."/>
            <person name="Mori K."/>
        </authorList>
    </citation>
    <scope>NUCLEOTIDE SEQUENCE [LARGE SCALE GENOMIC DNA]</scope>
    <source>
        <strain evidence="2 3">NBRC10032</strain>
    </source>
</reference>
<feature type="compositionally biased region" description="Basic residues" evidence="1">
    <location>
        <begin position="41"/>
        <end position="57"/>
    </location>
</feature>
<feature type="region of interest" description="Disordered" evidence="1">
    <location>
        <begin position="1"/>
        <end position="84"/>
    </location>
</feature>
<protein>
    <submittedName>
        <fullName evidence="2">Voltage gated chloride channel domain-containing protein</fullName>
    </submittedName>
</protein>
<feature type="region of interest" description="Disordered" evidence="1">
    <location>
        <begin position="274"/>
        <end position="323"/>
    </location>
</feature>
<evidence type="ECO:0000313" key="3">
    <source>
        <dbReference type="Proteomes" id="UP000321518"/>
    </source>
</evidence>